<comment type="similarity">
    <text evidence="3">Belongs to the TRAFAC class myosin-kinesin ATPase superfamily. Kinesin family.</text>
</comment>
<dbReference type="GO" id="GO:0007018">
    <property type="term" value="P:microtubule-based movement"/>
    <property type="evidence" value="ECO:0007669"/>
    <property type="project" value="InterPro"/>
</dbReference>
<protein>
    <submittedName>
        <fullName evidence="6">Kinesin protein</fullName>
    </submittedName>
</protein>
<dbReference type="SMART" id="SM00129">
    <property type="entry name" value="KISc"/>
    <property type="match status" value="1"/>
</dbReference>
<keyword evidence="2" id="KW-0067">ATP-binding</keyword>
<comment type="caution">
    <text evidence="3">Lacks conserved residue(s) required for the propagation of feature annotation.</text>
</comment>
<feature type="region of interest" description="Disordered" evidence="4">
    <location>
        <begin position="1"/>
        <end position="35"/>
    </location>
</feature>
<dbReference type="InterPro" id="IPR001752">
    <property type="entry name" value="Kinesin_motor_dom"/>
</dbReference>
<evidence type="ECO:0000256" key="2">
    <source>
        <dbReference type="ARBA" id="ARBA00022840"/>
    </source>
</evidence>
<gene>
    <name evidence="6" type="ORF">D915_003223</name>
</gene>
<dbReference type="PROSITE" id="PS50067">
    <property type="entry name" value="KINESIN_MOTOR_2"/>
    <property type="match status" value="1"/>
</dbReference>
<accession>A0A4E0RHC5</accession>
<evidence type="ECO:0000256" key="1">
    <source>
        <dbReference type="ARBA" id="ARBA00022741"/>
    </source>
</evidence>
<dbReference type="GO" id="GO:0005524">
    <property type="term" value="F:ATP binding"/>
    <property type="evidence" value="ECO:0007669"/>
    <property type="project" value="UniProtKB-KW"/>
</dbReference>
<feature type="compositionally biased region" description="Low complexity" evidence="4">
    <location>
        <begin position="15"/>
        <end position="30"/>
    </location>
</feature>
<dbReference type="InterPro" id="IPR027417">
    <property type="entry name" value="P-loop_NTPase"/>
</dbReference>
<keyword evidence="7" id="KW-1185">Reference proteome</keyword>
<evidence type="ECO:0000313" key="7">
    <source>
        <dbReference type="Proteomes" id="UP000230066"/>
    </source>
</evidence>
<sequence>DRSLREGSEPEGGINSSQSTVNSTRSSRQSNLSTVPTVHIPYRNSKLTWLLSDSLGGNARTTMIATISPCYAQYNETLNTLRYAQQAKLIVNQPRINEASLMHISERISTNLFLTFI</sequence>
<proteinExistence type="inferred from homology"/>
<dbReference type="SUPFAM" id="SSF52540">
    <property type="entry name" value="P-loop containing nucleoside triphosphate hydrolases"/>
    <property type="match status" value="1"/>
</dbReference>
<dbReference type="EMBL" id="JXXN02000876">
    <property type="protein sequence ID" value="THD26071.1"/>
    <property type="molecule type" value="Genomic_DNA"/>
</dbReference>
<evidence type="ECO:0000256" key="4">
    <source>
        <dbReference type="SAM" id="MobiDB-lite"/>
    </source>
</evidence>
<evidence type="ECO:0000256" key="3">
    <source>
        <dbReference type="PROSITE-ProRule" id="PRU00283"/>
    </source>
</evidence>
<dbReference type="Gene3D" id="3.40.850.10">
    <property type="entry name" value="Kinesin motor domain"/>
    <property type="match status" value="1"/>
</dbReference>
<dbReference type="PANTHER" id="PTHR47117">
    <property type="entry name" value="STAR-RELATED LIPID TRANSFER PROTEIN 9"/>
    <property type="match status" value="1"/>
</dbReference>
<dbReference type="Pfam" id="PF00225">
    <property type="entry name" value="Kinesin"/>
    <property type="match status" value="1"/>
</dbReference>
<dbReference type="InterPro" id="IPR036961">
    <property type="entry name" value="Kinesin_motor_dom_sf"/>
</dbReference>
<dbReference type="Proteomes" id="UP000230066">
    <property type="component" value="Unassembled WGS sequence"/>
</dbReference>
<dbReference type="GO" id="GO:0003777">
    <property type="term" value="F:microtubule motor activity"/>
    <property type="evidence" value="ECO:0007669"/>
    <property type="project" value="InterPro"/>
</dbReference>
<comment type="caution">
    <text evidence="6">The sequence shown here is derived from an EMBL/GenBank/DDBJ whole genome shotgun (WGS) entry which is preliminary data.</text>
</comment>
<evidence type="ECO:0000313" key="6">
    <source>
        <dbReference type="EMBL" id="THD26071.1"/>
    </source>
</evidence>
<feature type="non-terminal residue" evidence="6">
    <location>
        <position position="1"/>
    </location>
</feature>
<reference evidence="6" key="1">
    <citation type="submission" date="2019-03" db="EMBL/GenBank/DDBJ databases">
        <title>Improved annotation for the trematode Fasciola hepatica.</title>
        <authorList>
            <person name="Choi Y.-J."/>
            <person name="Martin J."/>
            <person name="Mitreva M."/>
        </authorList>
    </citation>
    <scope>NUCLEOTIDE SEQUENCE [LARGE SCALE GENOMIC DNA]</scope>
</reference>
<dbReference type="GO" id="GO:0008017">
    <property type="term" value="F:microtubule binding"/>
    <property type="evidence" value="ECO:0007669"/>
    <property type="project" value="InterPro"/>
</dbReference>
<organism evidence="6 7">
    <name type="scientific">Fasciola hepatica</name>
    <name type="common">Liver fluke</name>
    <dbReference type="NCBI Taxonomy" id="6192"/>
    <lineage>
        <taxon>Eukaryota</taxon>
        <taxon>Metazoa</taxon>
        <taxon>Spiralia</taxon>
        <taxon>Lophotrochozoa</taxon>
        <taxon>Platyhelminthes</taxon>
        <taxon>Trematoda</taxon>
        <taxon>Digenea</taxon>
        <taxon>Plagiorchiida</taxon>
        <taxon>Echinostomata</taxon>
        <taxon>Echinostomatoidea</taxon>
        <taxon>Fasciolidae</taxon>
        <taxon>Fasciola</taxon>
    </lineage>
</organism>
<keyword evidence="1" id="KW-0547">Nucleotide-binding</keyword>
<dbReference type="AlphaFoldDB" id="A0A4E0RHC5"/>
<evidence type="ECO:0000259" key="5">
    <source>
        <dbReference type="PROSITE" id="PS50067"/>
    </source>
</evidence>
<name>A0A4E0RHC5_FASHE</name>
<feature type="domain" description="Kinesin motor" evidence="5">
    <location>
        <begin position="1"/>
        <end position="90"/>
    </location>
</feature>